<dbReference type="Proteomes" id="UP000565205">
    <property type="component" value="Unassembled WGS sequence"/>
</dbReference>
<evidence type="ECO:0000313" key="2">
    <source>
        <dbReference type="Proteomes" id="UP000565205"/>
    </source>
</evidence>
<gene>
    <name evidence="1" type="ORF">HUK83_11500</name>
</gene>
<dbReference type="AlphaFoldDB" id="A0A850NU59"/>
<sequence>MSSSLILSGRGSARRAALLRGLGRRVALLEQVLVAQAARLASLLSVCLGAGCATYLLLRSEPNAWTGALLVGAGGG</sequence>
<dbReference type="RefSeq" id="WP_176624904.1">
    <property type="nucleotide sequence ID" value="NZ_JABXXQ010000253.1"/>
</dbReference>
<dbReference type="EMBL" id="JABXXQ010000253">
    <property type="protein sequence ID" value="NVN30955.1"/>
    <property type="molecule type" value="Genomic_DNA"/>
</dbReference>
<evidence type="ECO:0000313" key="1">
    <source>
        <dbReference type="EMBL" id="NVN30955.1"/>
    </source>
</evidence>
<reference evidence="1 2" key="1">
    <citation type="submission" date="2020-06" db="EMBL/GenBank/DDBJ databases">
        <title>Description of novel acetic acid bacteria.</title>
        <authorList>
            <person name="Sombolestani A."/>
        </authorList>
    </citation>
    <scope>NUCLEOTIDE SEQUENCE [LARGE SCALE GENOMIC DNA]</scope>
    <source>
        <strain evidence="1 2">LMG 26838</strain>
    </source>
</reference>
<name>A0A850NU59_9PROT</name>
<organism evidence="1 2">
    <name type="scientific">Endobacter medicaginis</name>
    <dbReference type="NCBI Taxonomy" id="1181271"/>
    <lineage>
        <taxon>Bacteria</taxon>
        <taxon>Pseudomonadati</taxon>
        <taxon>Pseudomonadota</taxon>
        <taxon>Alphaproteobacteria</taxon>
        <taxon>Acetobacterales</taxon>
        <taxon>Acetobacteraceae</taxon>
        <taxon>Endobacter</taxon>
    </lineage>
</organism>
<accession>A0A850NU59</accession>
<proteinExistence type="predicted"/>
<comment type="caution">
    <text evidence="1">The sequence shown here is derived from an EMBL/GenBank/DDBJ whole genome shotgun (WGS) entry which is preliminary data.</text>
</comment>
<protein>
    <submittedName>
        <fullName evidence="1">Uncharacterized protein</fullName>
    </submittedName>
</protein>
<feature type="non-terminal residue" evidence="1">
    <location>
        <position position="76"/>
    </location>
</feature>